<accession>M1LTV2</accession>
<evidence type="ECO:0000313" key="1">
    <source>
        <dbReference type="EMBL" id="AGF56475.1"/>
    </source>
</evidence>
<name>M1LTV2_9CLOT</name>
<dbReference type="KEGG" id="csr:Cspa_c27100"/>
<protein>
    <submittedName>
        <fullName evidence="1">Uncharacterized protein</fullName>
    </submittedName>
</protein>
<dbReference type="HOGENOM" id="CLU_2464042_0_0_9"/>
<organism evidence="1 2">
    <name type="scientific">Clostridium saccharoperbutylacetonicum N1-4(HMT)</name>
    <dbReference type="NCBI Taxonomy" id="931276"/>
    <lineage>
        <taxon>Bacteria</taxon>
        <taxon>Bacillati</taxon>
        <taxon>Bacillota</taxon>
        <taxon>Clostridia</taxon>
        <taxon>Eubacteriales</taxon>
        <taxon>Clostridiaceae</taxon>
        <taxon>Clostridium</taxon>
    </lineage>
</organism>
<dbReference type="PATRIC" id="fig|931276.5.peg.2722"/>
<proteinExistence type="predicted"/>
<dbReference type="Proteomes" id="UP000011728">
    <property type="component" value="Chromosome"/>
</dbReference>
<dbReference type="eggNOG" id="ENOG5033CGD">
    <property type="taxonomic scope" value="Bacteria"/>
</dbReference>
<reference evidence="1 2" key="1">
    <citation type="submission" date="2013-02" db="EMBL/GenBank/DDBJ databases">
        <title>Genome sequence of Clostridium saccharoperbutylacetonicum N1-4(HMT).</title>
        <authorList>
            <person name="Poehlein A."/>
            <person name="Daniel R."/>
        </authorList>
    </citation>
    <scope>NUCLEOTIDE SEQUENCE [LARGE SCALE GENOMIC DNA]</scope>
    <source>
        <strain evidence="2">N1-4(HMT)</strain>
    </source>
</reference>
<gene>
    <name evidence="1" type="ORF">Cspa_c27100</name>
</gene>
<evidence type="ECO:0000313" key="2">
    <source>
        <dbReference type="Proteomes" id="UP000011728"/>
    </source>
</evidence>
<dbReference type="OrthoDB" id="1927909at2"/>
<dbReference type="RefSeq" id="WP_015392794.1">
    <property type="nucleotide sequence ID" value="NC_020291.1"/>
</dbReference>
<dbReference type="AlphaFoldDB" id="M1LTV2"/>
<sequence length="93" mass="10431">MQTLIIYDNTGTIFSSPITGSYKKPQGDLKYLEIELPENKVLKSIDTSETPNIPILEDIPKTDLEKTQDQLLETQAQLANLQEQILVKENGGK</sequence>
<dbReference type="EMBL" id="CP004121">
    <property type="protein sequence ID" value="AGF56475.1"/>
    <property type="molecule type" value="Genomic_DNA"/>
</dbReference>
<keyword evidence="2" id="KW-1185">Reference proteome</keyword>